<gene>
    <name evidence="1" type="ORF">PHISCL_07991</name>
</gene>
<evidence type="ECO:0000313" key="2">
    <source>
        <dbReference type="Proteomes" id="UP000266188"/>
    </source>
</evidence>
<dbReference type="AlphaFoldDB" id="A0A3A2ZRJ1"/>
<sequence>MQILVADEPQLVVVHGLVLDRTQQIKRRVVTFGSRCAPVSYGIICDKIYNPSKHVGEPVRLDPRDNETYAVDQIDWLVIQGCPIPHTGITKPFQLKMDLGRENEPWKVHIVMSTLPPENLPRNARQKGTQLVCSLDISTDNVDKKLKNRHWYSTKRAFWRTTFDVKVVVGPADLAFQLWSRDKRIRSGNHEPIAVKWMPSRELDEGNLSRDL</sequence>
<evidence type="ECO:0000313" key="1">
    <source>
        <dbReference type="EMBL" id="RJE19671.1"/>
    </source>
</evidence>
<name>A0A3A2ZRJ1_9EURO</name>
<organism evidence="1 2">
    <name type="scientific">Aspergillus sclerotialis</name>
    <dbReference type="NCBI Taxonomy" id="2070753"/>
    <lineage>
        <taxon>Eukaryota</taxon>
        <taxon>Fungi</taxon>
        <taxon>Dikarya</taxon>
        <taxon>Ascomycota</taxon>
        <taxon>Pezizomycotina</taxon>
        <taxon>Eurotiomycetes</taxon>
        <taxon>Eurotiomycetidae</taxon>
        <taxon>Eurotiales</taxon>
        <taxon>Aspergillaceae</taxon>
        <taxon>Aspergillus</taxon>
        <taxon>Aspergillus subgen. Polypaecilum</taxon>
    </lineage>
</organism>
<comment type="caution">
    <text evidence="1">The sequence shown here is derived from an EMBL/GenBank/DDBJ whole genome shotgun (WGS) entry which is preliminary data.</text>
</comment>
<dbReference type="EMBL" id="MVGC01000381">
    <property type="protein sequence ID" value="RJE19671.1"/>
    <property type="molecule type" value="Genomic_DNA"/>
</dbReference>
<protein>
    <submittedName>
        <fullName evidence="1">Uncharacterized protein</fullName>
    </submittedName>
</protein>
<proteinExistence type="predicted"/>
<dbReference type="STRING" id="2070753.A0A3A2ZRJ1"/>
<accession>A0A3A2ZRJ1</accession>
<dbReference type="OrthoDB" id="2394218at2759"/>
<dbReference type="PANTHER" id="PTHR42749:SF1">
    <property type="entry name" value="CELL SHAPE-DETERMINING PROTEIN MREB"/>
    <property type="match status" value="1"/>
</dbReference>
<reference evidence="2" key="1">
    <citation type="submission" date="2017-02" db="EMBL/GenBank/DDBJ databases">
        <authorList>
            <person name="Tafer H."/>
            <person name="Lopandic K."/>
        </authorList>
    </citation>
    <scope>NUCLEOTIDE SEQUENCE [LARGE SCALE GENOMIC DNA]</scope>
    <source>
        <strain evidence="2">CBS 366.77</strain>
    </source>
</reference>
<keyword evidence="2" id="KW-1185">Reference proteome</keyword>
<dbReference type="PANTHER" id="PTHR42749">
    <property type="entry name" value="CELL SHAPE-DETERMINING PROTEIN MREB"/>
    <property type="match status" value="1"/>
</dbReference>
<dbReference type="Proteomes" id="UP000266188">
    <property type="component" value="Unassembled WGS sequence"/>
</dbReference>